<dbReference type="OrthoDB" id="5566900at2"/>
<dbReference type="GO" id="GO:0032259">
    <property type="term" value="P:methylation"/>
    <property type="evidence" value="ECO:0007669"/>
    <property type="project" value="UniProtKB-KW"/>
</dbReference>
<gene>
    <name evidence="3" type="ORF">E1298_40765</name>
</gene>
<organism evidence="3 4">
    <name type="scientific">Actinomadura rubrisoli</name>
    <dbReference type="NCBI Taxonomy" id="2530368"/>
    <lineage>
        <taxon>Bacteria</taxon>
        <taxon>Bacillati</taxon>
        <taxon>Actinomycetota</taxon>
        <taxon>Actinomycetes</taxon>
        <taxon>Streptosporangiales</taxon>
        <taxon>Thermomonosporaceae</taxon>
        <taxon>Actinomadura</taxon>
    </lineage>
</organism>
<keyword evidence="3" id="KW-0489">Methyltransferase</keyword>
<feature type="region of interest" description="Disordered" evidence="1">
    <location>
        <begin position="50"/>
        <end position="107"/>
    </location>
</feature>
<proteinExistence type="predicted"/>
<sequence>MVLPHLHPGRPDQLRLHPAQLPVVAQHGTRGPAGDHELQRRLRVLPGVDVHSVGPETRPHVRRQAHRADPGSAAARGRMPGQKNPRHLQQTGGSAQGHGLRSMPRNGGLVEDTARAIANLTRERWESNAQYWVKIIREGRDRYRTELTDAAVLDAIGPCDGLRILDAGCGEGYFARALASRGAHVVGVDACQGLIDAAGGVAVEGGGSLSFTRASVDAMPVEDDSVDLVVCNHLFSHLQDPGPAIVEFGRVLKSGGRLIILTLHPCFYVENSEQGAMNSVPASRYFASRGVDQRFMVDGLESPSMITSWLRPLEFYSGTLRDSGFVIADLREPHPTEDMLLNDPWWRKGFPTAMFILLIAERR</sequence>
<feature type="domain" description="Methyltransferase type 11" evidence="2">
    <location>
        <begin position="165"/>
        <end position="260"/>
    </location>
</feature>
<reference evidence="3 4" key="1">
    <citation type="submission" date="2019-03" db="EMBL/GenBank/DDBJ databases">
        <title>Draft genome sequences of novel Actinobacteria.</title>
        <authorList>
            <person name="Sahin N."/>
            <person name="Ay H."/>
            <person name="Saygin H."/>
        </authorList>
    </citation>
    <scope>NUCLEOTIDE SEQUENCE [LARGE SCALE GENOMIC DNA]</scope>
    <source>
        <strain evidence="3 4">H3C3</strain>
    </source>
</reference>
<dbReference type="InterPro" id="IPR013216">
    <property type="entry name" value="Methyltransf_11"/>
</dbReference>
<evidence type="ECO:0000313" key="3">
    <source>
        <dbReference type="EMBL" id="TDD66065.1"/>
    </source>
</evidence>
<dbReference type="Gene3D" id="3.40.50.150">
    <property type="entry name" value="Vaccinia Virus protein VP39"/>
    <property type="match status" value="1"/>
</dbReference>
<evidence type="ECO:0000313" key="4">
    <source>
        <dbReference type="Proteomes" id="UP000294513"/>
    </source>
</evidence>
<dbReference type="PANTHER" id="PTHR43591:SF110">
    <property type="entry name" value="RHODANESE DOMAIN-CONTAINING PROTEIN"/>
    <property type="match status" value="1"/>
</dbReference>
<keyword evidence="3" id="KW-0808">Transferase</keyword>
<dbReference type="GO" id="GO:0008757">
    <property type="term" value="F:S-adenosylmethionine-dependent methyltransferase activity"/>
    <property type="evidence" value="ECO:0007669"/>
    <property type="project" value="InterPro"/>
</dbReference>
<dbReference type="AlphaFoldDB" id="A0A4R5A3I1"/>
<accession>A0A4R5A3I1</accession>
<evidence type="ECO:0000259" key="2">
    <source>
        <dbReference type="Pfam" id="PF08241"/>
    </source>
</evidence>
<dbReference type="InterPro" id="IPR029063">
    <property type="entry name" value="SAM-dependent_MTases_sf"/>
</dbReference>
<dbReference type="SUPFAM" id="SSF53335">
    <property type="entry name" value="S-adenosyl-L-methionine-dependent methyltransferases"/>
    <property type="match status" value="1"/>
</dbReference>
<keyword evidence="4" id="KW-1185">Reference proteome</keyword>
<dbReference type="Proteomes" id="UP000294513">
    <property type="component" value="Unassembled WGS sequence"/>
</dbReference>
<protein>
    <submittedName>
        <fullName evidence="3">Methyltransferase domain-containing protein</fullName>
    </submittedName>
</protein>
<evidence type="ECO:0000256" key="1">
    <source>
        <dbReference type="SAM" id="MobiDB-lite"/>
    </source>
</evidence>
<comment type="caution">
    <text evidence="3">The sequence shown here is derived from an EMBL/GenBank/DDBJ whole genome shotgun (WGS) entry which is preliminary data.</text>
</comment>
<name>A0A4R5A3I1_9ACTN</name>
<dbReference type="CDD" id="cd02440">
    <property type="entry name" value="AdoMet_MTases"/>
    <property type="match status" value="1"/>
</dbReference>
<dbReference type="Pfam" id="PF08241">
    <property type="entry name" value="Methyltransf_11"/>
    <property type="match status" value="1"/>
</dbReference>
<dbReference type="PANTHER" id="PTHR43591">
    <property type="entry name" value="METHYLTRANSFERASE"/>
    <property type="match status" value="1"/>
</dbReference>
<dbReference type="EMBL" id="SMKU01000395">
    <property type="protein sequence ID" value="TDD66065.1"/>
    <property type="molecule type" value="Genomic_DNA"/>
</dbReference>